<dbReference type="InterPro" id="IPR004780">
    <property type="entry name" value="SRP"/>
</dbReference>
<comment type="subcellular location">
    <subcellularLocation>
        <location evidence="9">Cytoplasm</location>
    </subcellularLocation>
    <text evidence="9">The SRP-RNC complex is targeted to the cytoplasmic membrane.</text>
</comment>
<dbReference type="Pfam" id="PF02881">
    <property type="entry name" value="SRP54_N"/>
    <property type="match status" value="1"/>
</dbReference>
<evidence type="ECO:0000256" key="6">
    <source>
        <dbReference type="ARBA" id="ARBA00023135"/>
    </source>
</evidence>
<comment type="catalytic activity">
    <reaction evidence="8 9">
        <text>GTP + H2O = GDP + phosphate + H(+)</text>
        <dbReference type="Rhea" id="RHEA:19669"/>
        <dbReference type="ChEBI" id="CHEBI:15377"/>
        <dbReference type="ChEBI" id="CHEBI:15378"/>
        <dbReference type="ChEBI" id="CHEBI:37565"/>
        <dbReference type="ChEBI" id="CHEBI:43474"/>
        <dbReference type="ChEBI" id="CHEBI:58189"/>
        <dbReference type="EC" id="3.6.5.4"/>
    </reaction>
</comment>
<evidence type="ECO:0000313" key="12">
    <source>
        <dbReference type="EMBL" id="EFV94559.1"/>
    </source>
</evidence>
<dbReference type="InterPro" id="IPR013822">
    <property type="entry name" value="Signal_recog_particl_SRP54_hlx"/>
</dbReference>
<dbReference type="Proteomes" id="UP000011021">
    <property type="component" value="Unassembled WGS sequence"/>
</dbReference>
<dbReference type="InterPro" id="IPR000897">
    <property type="entry name" value="SRP54_GTPase_dom"/>
</dbReference>
<comment type="function">
    <text evidence="9">Involved in targeting and insertion of nascent membrane proteins into the cytoplasmic membrane. Binds to the hydrophobic signal sequence of the ribosome-nascent chain (RNC) as it emerges from the ribosomes. The SRP-RNC complex is then targeted to the cytoplasmic membrane where it interacts with the SRP receptor FtsY. Interaction with FtsY leads to the transfer of the RNC complex to the Sec translocase for insertion into the membrane, the hydrolysis of GTP by both Ffh and FtsY, and the dissociation of the SRP-FtsY complex into the individual components.</text>
</comment>
<keyword evidence="7 9" id="KW-0687">Ribonucleoprotein</keyword>
<name>E7RYF5_9BURK</name>
<accession>E7RYF5</accession>
<dbReference type="GO" id="GO:0006614">
    <property type="term" value="P:SRP-dependent cotranslational protein targeting to membrane"/>
    <property type="evidence" value="ECO:0007669"/>
    <property type="project" value="InterPro"/>
</dbReference>
<dbReference type="SUPFAM" id="SSF47446">
    <property type="entry name" value="Signal peptide-binding domain"/>
    <property type="match status" value="1"/>
</dbReference>
<dbReference type="Pfam" id="PF02978">
    <property type="entry name" value="SRP_SPB"/>
    <property type="match status" value="1"/>
</dbReference>
<keyword evidence="5 9" id="KW-0342">GTP-binding</keyword>
<keyword evidence="4 9" id="KW-0694">RNA-binding</keyword>
<protein>
    <recommendedName>
        <fullName evidence="9">Signal recognition particle protein</fullName>
        <ecNumber evidence="9">3.6.5.4</ecNumber>
    </recommendedName>
    <alternativeName>
        <fullName evidence="9">Fifty-four homolog</fullName>
    </alternativeName>
</protein>
<dbReference type="STRING" id="887898.HMPREF0551_1719"/>
<feature type="binding site" evidence="9">
    <location>
        <begin position="305"/>
        <end position="309"/>
    </location>
    <ligand>
        <name>GTP</name>
        <dbReference type="ChEBI" id="CHEBI:37565"/>
    </ligand>
</feature>
<dbReference type="HAMAP" id="MF_00306">
    <property type="entry name" value="SRP54"/>
    <property type="match status" value="1"/>
</dbReference>
<dbReference type="InterPro" id="IPR027417">
    <property type="entry name" value="P-loop_NTPase"/>
</dbReference>
<dbReference type="InterPro" id="IPR036891">
    <property type="entry name" value="Signal_recog_part_SRP54_M_sf"/>
</dbReference>
<evidence type="ECO:0000256" key="9">
    <source>
        <dbReference type="HAMAP-Rule" id="MF_00306"/>
    </source>
</evidence>
<dbReference type="CDD" id="cd18539">
    <property type="entry name" value="SRP_G"/>
    <property type="match status" value="1"/>
</dbReference>
<dbReference type="GO" id="GO:0005525">
    <property type="term" value="F:GTP binding"/>
    <property type="evidence" value="ECO:0007669"/>
    <property type="project" value="UniProtKB-UniRule"/>
</dbReference>
<feature type="domain" description="SRP54-type proteins GTP-binding" evidence="11">
    <location>
        <begin position="384"/>
        <end position="397"/>
    </location>
</feature>
<dbReference type="InterPro" id="IPR004125">
    <property type="entry name" value="Signal_recog_particle_SRP54_M"/>
</dbReference>
<dbReference type="HOGENOM" id="CLU_009301_6_0_4"/>
<organism evidence="12 13">
    <name type="scientific">Lautropia mirabilis ATCC 51599</name>
    <dbReference type="NCBI Taxonomy" id="887898"/>
    <lineage>
        <taxon>Bacteria</taxon>
        <taxon>Pseudomonadati</taxon>
        <taxon>Pseudomonadota</taxon>
        <taxon>Betaproteobacteria</taxon>
        <taxon>Burkholderiales</taxon>
        <taxon>Burkholderiaceae</taxon>
        <taxon>Lautropia</taxon>
    </lineage>
</organism>
<comment type="similarity">
    <text evidence="1 9">Belongs to the GTP-binding SRP family. SRP54 subfamily.</text>
</comment>
<evidence type="ECO:0000259" key="11">
    <source>
        <dbReference type="PROSITE" id="PS00300"/>
    </source>
</evidence>
<dbReference type="Pfam" id="PF00448">
    <property type="entry name" value="SRP54"/>
    <property type="match status" value="1"/>
</dbReference>
<keyword evidence="13" id="KW-1185">Reference proteome</keyword>
<feature type="compositionally biased region" description="Basic residues" evidence="10">
    <location>
        <begin position="24"/>
        <end position="34"/>
    </location>
</feature>
<evidence type="ECO:0000256" key="10">
    <source>
        <dbReference type="SAM" id="MobiDB-lite"/>
    </source>
</evidence>
<dbReference type="PANTHER" id="PTHR11564">
    <property type="entry name" value="SIGNAL RECOGNITION PARTICLE 54K PROTEIN SRP54"/>
    <property type="match status" value="1"/>
</dbReference>
<dbReference type="PROSITE" id="PS00300">
    <property type="entry name" value="SRP54"/>
    <property type="match status" value="1"/>
</dbReference>
<evidence type="ECO:0000256" key="3">
    <source>
        <dbReference type="ARBA" id="ARBA00022801"/>
    </source>
</evidence>
<comment type="domain">
    <text evidence="9">Composed of three domains: the N-terminal N domain, which is responsible for interactions with the ribosome, the central G domain, which binds GTP, and the C-terminal M domain, which binds the RNA and the signal sequence of the RNC.</text>
</comment>
<evidence type="ECO:0000313" key="13">
    <source>
        <dbReference type="Proteomes" id="UP000011021"/>
    </source>
</evidence>
<feature type="region of interest" description="Disordered" evidence="10">
    <location>
        <begin position="1"/>
        <end position="41"/>
    </location>
</feature>
<keyword evidence="6 9" id="KW-0733">Signal recognition particle</keyword>
<comment type="caution">
    <text evidence="12">The sequence shown here is derived from an EMBL/GenBank/DDBJ whole genome shotgun (WGS) entry which is preliminary data.</text>
</comment>
<dbReference type="Gene3D" id="1.20.120.140">
    <property type="entry name" value="Signal recognition particle SRP54, nucleotide-binding domain"/>
    <property type="match status" value="1"/>
</dbReference>
<evidence type="ECO:0000256" key="2">
    <source>
        <dbReference type="ARBA" id="ARBA00022741"/>
    </source>
</evidence>
<dbReference type="EC" id="3.6.5.4" evidence="9"/>
<dbReference type="InterPro" id="IPR042101">
    <property type="entry name" value="SRP54_N_sf"/>
</dbReference>
<proteinExistence type="inferred from homology"/>
<evidence type="ECO:0000256" key="4">
    <source>
        <dbReference type="ARBA" id="ARBA00022884"/>
    </source>
</evidence>
<dbReference type="SMART" id="SM00962">
    <property type="entry name" value="SRP54"/>
    <property type="match status" value="1"/>
</dbReference>
<evidence type="ECO:0000256" key="1">
    <source>
        <dbReference type="ARBA" id="ARBA00005450"/>
    </source>
</evidence>
<dbReference type="EMBL" id="AEQP01000016">
    <property type="protein sequence ID" value="EFV94559.1"/>
    <property type="molecule type" value="Genomic_DNA"/>
</dbReference>
<dbReference type="GO" id="GO:0008312">
    <property type="term" value="F:7S RNA binding"/>
    <property type="evidence" value="ECO:0007669"/>
    <property type="project" value="InterPro"/>
</dbReference>
<dbReference type="PANTHER" id="PTHR11564:SF5">
    <property type="entry name" value="SIGNAL RECOGNITION PARTICLE SUBUNIT SRP54"/>
    <property type="match status" value="1"/>
</dbReference>
<feature type="binding site" evidence="9">
    <location>
        <begin position="222"/>
        <end position="229"/>
    </location>
    <ligand>
        <name>GTP</name>
        <dbReference type="ChEBI" id="CHEBI:37565"/>
    </ligand>
</feature>
<evidence type="ECO:0000256" key="5">
    <source>
        <dbReference type="ARBA" id="ARBA00023134"/>
    </source>
</evidence>
<dbReference type="SUPFAM" id="SSF52540">
    <property type="entry name" value="P-loop containing nucleoside triphosphate hydrolases"/>
    <property type="match status" value="1"/>
</dbReference>
<gene>
    <name evidence="9 12" type="primary">ffh</name>
    <name evidence="12" type="ORF">HMPREF0551_1719</name>
</gene>
<dbReference type="GO" id="GO:0048500">
    <property type="term" value="C:signal recognition particle"/>
    <property type="evidence" value="ECO:0007669"/>
    <property type="project" value="UniProtKB-UniRule"/>
</dbReference>
<dbReference type="SMART" id="SM00382">
    <property type="entry name" value="AAA"/>
    <property type="match status" value="1"/>
</dbReference>
<dbReference type="Gene3D" id="3.40.50.300">
    <property type="entry name" value="P-loop containing nucleotide triphosphate hydrolases"/>
    <property type="match status" value="1"/>
</dbReference>
<evidence type="ECO:0000256" key="8">
    <source>
        <dbReference type="ARBA" id="ARBA00048027"/>
    </source>
</evidence>
<dbReference type="SMART" id="SM00963">
    <property type="entry name" value="SRP54_N"/>
    <property type="match status" value="1"/>
</dbReference>
<dbReference type="eggNOG" id="COG0541">
    <property type="taxonomic scope" value="Bacteria"/>
</dbReference>
<dbReference type="InterPro" id="IPR022941">
    <property type="entry name" value="SRP54"/>
</dbReference>
<dbReference type="InterPro" id="IPR003593">
    <property type="entry name" value="AAA+_ATPase"/>
</dbReference>
<feature type="region of interest" description="Disordered" evidence="10">
    <location>
        <begin position="63"/>
        <end position="101"/>
    </location>
</feature>
<feature type="binding site" evidence="9">
    <location>
        <begin position="363"/>
        <end position="366"/>
    </location>
    <ligand>
        <name>GTP</name>
        <dbReference type="ChEBI" id="CHEBI:37565"/>
    </ligand>
</feature>
<reference evidence="12 13" key="1">
    <citation type="submission" date="2010-12" db="EMBL/GenBank/DDBJ databases">
        <authorList>
            <person name="Muzny D."/>
            <person name="Qin X."/>
            <person name="Deng J."/>
            <person name="Jiang H."/>
            <person name="Liu Y."/>
            <person name="Qu J."/>
            <person name="Song X.-Z."/>
            <person name="Zhang L."/>
            <person name="Thornton R."/>
            <person name="Coyle M."/>
            <person name="Francisco L."/>
            <person name="Jackson L."/>
            <person name="Javaid M."/>
            <person name="Korchina V."/>
            <person name="Kovar C."/>
            <person name="Mata R."/>
            <person name="Mathew T."/>
            <person name="Ngo R."/>
            <person name="Nguyen L."/>
            <person name="Nguyen N."/>
            <person name="Okwuonu G."/>
            <person name="Ongeri F."/>
            <person name="Pham C."/>
            <person name="Simmons D."/>
            <person name="Wilczek-Boney K."/>
            <person name="Hale W."/>
            <person name="Jakkamsetti A."/>
            <person name="Pham P."/>
            <person name="Ruth R."/>
            <person name="San Lucas F."/>
            <person name="Warren J."/>
            <person name="Zhang J."/>
            <person name="Zhao Z."/>
            <person name="Zhou C."/>
            <person name="Zhu D."/>
            <person name="Lee S."/>
            <person name="Bess C."/>
            <person name="Blankenburg K."/>
            <person name="Forbes L."/>
            <person name="Fu Q."/>
            <person name="Gubbala S."/>
            <person name="Hirani K."/>
            <person name="Jayaseelan J.C."/>
            <person name="Lara F."/>
            <person name="Munidasa M."/>
            <person name="Palculict T."/>
            <person name="Patil S."/>
            <person name="Pu L.-L."/>
            <person name="Saada N."/>
            <person name="Tang L."/>
            <person name="Weissenberger G."/>
            <person name="Zhu Y."/>
            <person name="Hemphill L."/>
            <person name="Shang Y."/>
            <person name="Youmans B."/>
            <person name="Ayvaz T."/>
            <person name="Ross M."/>
            <person name="Santibanez J."/>
            <person name="Aqrawi P."/>
            <person name="Gross S."/>
            <person name="Joshi V."/>
            <person name="Fowler G."/>
            <person name="Nazareth L."/>
            <person name="Reid J."/>
            <person name="Worley K."/>
            <person name="Petrosino J."/>
            <person name="Highlander S."/>
            <person name="Gibbs R."/>
        </authorList>
    </citation>
    <scope>NUCLEOTIDE SEQUENCE [LARGE SCALE GENOMIC DNA]</scope>
    <source>
        <strain evidence="12 13">ATCC 51599</strain>
    </source>
</reference>
<dbReference type="GO" id="GO:0003924">
    <property type="term" value="F:GTPase activity"/>
    <property type="evidence" value="ECO:0007669"/>
    <property type="project" value="UniProtKB-UniRule"/>
</dbReference>
<sequence>MGQQPGPQHDIETAPADGGAGHTTGRRRSSRPCRRSTCAGGTRRRVGVCGTCRALRIMAQATQQHQTIQSDRQEDESQYNAHCRSLPRPGTGRATSPRPWRTPRHVFHRLRAQSLMFDSLSQRLARIVKTMRGEARLTEANTQEMLREIRIALLEADVALPVVRDFIAQVKEKALGQEVLQSLTPGQALVGIVHNAMVDLIGGETAELDLAAQPPAIILMAGLQGAGKTTTVGKISKWLRENRKKKVLTVSCDVYRPAAIDQLKTVAQQAGVDFFPSQPDQKPADIARAAVDWAKNHYHDVLIVDTAGRLGIDQAMMDEIRLLHDTLHPIETLFVVDAMQGQDAVNTAKAFNDTLPLTGVVLTKLDGDSRGGAALSVKAITGKPIKFVGVGEKLTGLDVFHPDRMANRILGMGDIVALVEQAHANVDHAAAQELAEKLKKGSRFDLNDFLAQLSQMKKLGGLSSLMEKMPAEIQGKASAEDMDKAERDMRRMQGIIHAMTPAEREKPELIKATRKRRIAAGAGVHVHDVNRLLNQFSQMQSVMKKMQKGGLAKMMRAMKGMMGGGGLPGMGGPGPMGR</sequence>
<keyword evidence="2 9" id="KW-0547">Nucleotide-binding</keyword>
<keyword evidence="9" id="KW-0963">Cytoplasm</keyword>
<dbReference type="NCBIfam" id="TIGR00959">
    <property type="entry name" value="ffh"/>
    <property type="match status" value="1"/>
</dbReference>
<dbReference type="AlphaFoldDB" id="E7RYF5"/>
<comment type="subunit">
    <text evidence="9">Part of the signal recognition particle protein translocation system, which is composed of SRP and FtsY. SRP is a ribonucleoprotein composed of Ffh and a 4.5S RNA molecule.</text>
</comment>
<keyword evidence="3 9" id="KW-0378">Hydrolase</keyword>
<evidence type="ECO:0000256" key="7">
    <source>
        <dbReference type="ARBA" id="ARBA00023274"/>
    </source>
</evidence>
<dbReference type="Gene3D" id="1.10.260.30">
    <property type="entry name" value="Signal recognition particle, SRP54 subunit, M-domain"/>
    <property type="match status" value="1"/>
</dbReference>
<dbReference type="FunFam" id="3.40.50.300:FF:000022">
    <property type="entry name" value="Signal recognition particle 54 kDa subunit"/>
    <property type="match status" value="1"/>
</dbReference>